<dbReference type="SMART" id="SM00490">
    <property type="entry name" value="HELICc"/>
    <property type="match status" value="1"/>
</dbReference>
<dbReference type="InterPro" id="IPR011856">
    <property type="entry name" value="tRNA_endonuc-like_dom_sf"/>
</dbReference>
<dbReference type="CDD" id="cd22333">
    <property type="entry name" value="LlaBIII_nuclease-like"/>
    <property type="match status" value="1"/>
</dbReference>
<dbReference type="PRINTS" id="PR00507">
    <property type="entry name" value="N12N6MTFRASE"/>
</dbReference>
<dbReference type="PANTHER" id="PTHR47396:SF1">
    <property type="entry name" value="ATP-DEPENDENT HELICASE IRC3-RELATED"/>
    <property type="match status" value="1"/>
</dbReference>
<dbReference type="InterPro" id="IPR014001">
    <property type="entry name" value="Helicase_ATP-bd"/>
</dbReference>
<dbReference type="SUPFAM" id="SSF53335">
    <property type="entry name" value="S-adenosyl-L-methionine-dependent methyltransferases"/>
    <property type="match status" value="1"/>
</dbReference>
<dbReference type="InterPro" id="IPR050742">
    <property type="entry name" value="Helicase_Restrict-Modif_Enz"/>
</dbReference>
<dbReference type="SUPFAM" id="SSF52980">
    <property type="entry name" value="Restriction endonuclease-like"/>
    <property type="match status" value="1"/>
</dbReference>
<evidence type="ECO:0000256" key="2">
    <source>
        <dbReference type="SAM" id="MobiDB-lite"/>
    </source>
</evidence>
<reference evidence="4 5" key="1">
    <citation type="submission" date="2015-09" db="EMBL/GenBank/DDBJ databases">
        <title>Genome Sequences of Mycobacterium immunogenum Isolates, Recuperated from a Chloraminated Drinking Water Distribution System Simulator Subjected to Episodes of Nitrification.</title>
        <authorList>
            <person name="Gomez-Alvarez V."/>
            <person name="Revetta R.P."/>
        </authorList>
    </citation>
    <scope>NUCLEOTIDE SEQUENCE [LARGE SCALE GENOMIC DNA]</scope>
    <source>
        <strain evidence="4 5">H076</strain>
    </source>
</reference>
<keyword evidence="1" id="KW-0680">Restriction system</keyword>
<evidence type="ECO:0000256" key="1">
    <source>
        <dbReference type="ARBA" id="ARBA00022747"/>
    </source>
</evidence>
<accession>A0ABR5LXL8</accession>
<evidence type="ECO:0000313" key="5">
    <source>
        <dbReference type="Proteomes" id="UP000037962"/>
    </source>
</evidence>
<dbReference type="InterPro" id="IPR027417">
    <property type="entry name" value="P-loop_NTPase"/>
</dbReference>
<dbReference type="InterPro" id="IPR001650">
    <property type="entry name" value="Helicase_C-like"/>
</dbReference>
<dbReference type="PANTHER" id="PTHR47396">
    <property type="entry name" value="TYPE I RESTRICTION ENZYME ECOKI R PROTEIN"/>
    <property type="match status" value="1"/>
</dbReference>
<dbReference type="InterPro" id="IPR053980">
    <property type="entry name" value="ISP_coupler"/>
</dbReference>
<dbReference type="Pfam" id="PF13156">
    <property type="entry name" value="Mrr_cat_2"/>
    <property type="match status" value="1"/>
</dbReference>
<dbReference type="EMBL" id="LJFS01000003">
    <property type="protein sequence ID" value="KPG36772.1"/>
    <property type="molecule type" value="Genomic_DNA"/>
</dbReference>
<dbReference type="InterPro" id="IPR011335">
    <property type="entry name" value="Restrct_endonuc-II-like"/>
</dbReference>
<dbReference type="Pfam" id="PF18135">
    <property type="entry name" value="Type_ISP_C"/>
    <property type="match status" value="1"/>
</dbReference>
<dbReference type="InterPro" id="IPR039442">
    <property type="entry name" value="Mrr-like_dom"/>
</dbReference>
<dbReference type="Proteomes" id="UP000037962">
    <property type="component" value="Unassembled WGS sequence"/>
</dbReference>
<dbReference type="SUPFAM" id="SSF52540">
    <property type="entry name" value="P-loop containing nucleoside triphosphate hydrolases"/>
    <property type="match status" value="1"/>
</dbReference>
<dbReference type="Gene3D" id="3.40.1350.10">
    <property type="match status" value="1"/>
</dbReference>
<dbReference type="InterPro" id="IPR002052">
    <property type="entry name" value="DNA_methylase_N6_adenine_CS"/>
</dbReference>
<dbReference type="InterPro" id="IPR003356">
    <property type="entry name" value="DNA_methylase_A-5"/>
</dbReference>
<sequence>MGSIHEVMEAFREAPSNSERGTKFEKLMVRYFELDPLLAQQYDAVWRWIDWPDRKGKPDTGIDLVARERDTGEYTAIQCKFYEPAHTLRKEDIDSFFTASGKNPFTNRIIISTTDKWGKNAEEALEDQTIPVQRIGLAEIADSPIDWDVSMVDGDLQIDVSEASRHEPRQHQATAIEKVFDGFAKGNDRGKLIMACGTGKTFTALKIAERAASENGGNARILFAVPSISLLSQTLREWTAQTQLDLRAFAVCSDTKVSRAAEDINVYDVAIPVTTNAAKLADEMEHRKRAKGLTVVFTTYQSLPVVADAQKLGVAPFDMVICDEAHRTTGVTLEDAAESNFVRIHDADYIKAARRLYMTATPRIFDEAVKAKADEHSAEITSMDDESKYGPEFHRLSFGEAVERGLLTDYKVLVLTVDEEMVAAPLQGQLAGGEGELRLDDATKIVGCWNGLAKRAGKTPDGQGFAPGEAPMRRAVAFAKDIAASKQVAELFPKVVEAYREMLSDSQDDGVTINETNLDLAVQVRHVDGTFNALERNRELQWLKAPLPENECRILSNARCLSEGVDVPALDAVMFLHPRNSVVDVVQSVGRVMRKAPGKDYGYIILPVAVPAGISPSQALGDNRRFKVVWQVLNALRAHDDRFNAMVNSIALNAANPGADTGKGSDRLLGGHVGPTTDNPETFGEGSTSTTEGSGDTDDPATGVADGDGADRGGLAQQMALFSLSEWQEAIYTRIVDKVGTRTYWEDWAKDVADIAAALIARIKVLIDGADPTVAAAFGKFHKGLQDNLNDSISRDDAISMLAQHLITAPVFDALFAGHEFAGSNPVSLTMQAMVDQLGSAGLEAETAHLEGFYDSVRVRASEVSTADGKQQVIAELYEKFFKVGFAKQAEALGIVYTPVEIVDFILHAADHASRDAFGRGLTDEGVHVLDPFTGTGTFMTRLLQSGLVKSADLARKYAGELHANEIMLLAYYIAAVNIETTYHALTKTEYSPFEGIVLTDTFQMTEDDDSMDTEMFPQNNSRIVKQLAAPIHIIVGNPPYSAGQESANDLNANLKYPTLDKRIADTYAKRSTATLKNSLYDSYLRAFRWATDRVGDHGVVAFVSNGGWIDSNTADGVRLSLADEYSRMYVYNLRGNQRTSGELSRKEGGKVFGSGSRNTVAIFIGVKDPDHSGPREVQYRDIGDYLTRERKLEIVAADDLETVEWQSIMPNEHGDWINQRSGDFVGWPVIGDKDGGLRVFNEYSGGLLTARDPWVYNFSMARLGSNVRSMIAFYNSQLAAFEAFCEERRISAADRKASIDSFIDPDPTKISWGGGLQSGLDTGSRMTYNDDVLVDAVYRPFNRQHVAFDRQVNCRVYRLPAMFPTRHHSNFGFYVVGAGSSVPFSAIMSDHVPDRHLTGAGSGGQFFSRWTYMSAAADGALDFETGDDEPDEYGYRRVDNITDEILALYREAIGDQVTKDDIFFYVYGLLHDPVYREAFAADLKKMLPHIPTPESQERFEQLTAAGRSLSHLHIGYETVDPYPLDVQVKAGVDPGDRDTWRVTDKKMKWAKKKNPESGKRVDDVTTLIYSPKVTIAGIPEIANRYMIGSRSALAWIIDRYLVKADSASGIVNDPNDWCDEHGDPRYIVDLIAKVTTVAVETMKIVDSLAEDAE</sequence>
<dbReference type="RefSeq" id="WP_054429894.1">
    <property type="nucleotide sequence ID" value="NZ_LJFS01000003.1"/>
</dbReference>
<dbReference type="InterPro" id="IPR006935">
    <property type="entry name" value="Helicase/UvrB_N"/>
</dbReference>
<name>A0ABR5LXL8_9MYCO</name>
<comment type="caution">
    <text evidence="4">The sequence shown here is derived from an EMBL/GenBank/DDBJ whole genome shotgun (WGS) entry which is preliminary data.</text>
</comment>
<dbReference type="Pfam" id="PF22240">
    <property type="entry name" value="ISP_coupler"/>
    <property type="match status" value="1"/>
</dbReference>
<dbReference type="InterPro" id="IPR041635">
    <property type="entry name" value="Type_ISP_LLaBIII_C"/>
</dbReference>
<proteinExistence type="predicted"/>
<dbReference type="Pfam" id="PF04851">
    <property type="entry name" value="ResIII"/>
    <property type="match status" value="1"/>
</dbReference>
<dbReference type="InterPro" id="IPR029063">
    <property type="entry name" value="SAM-dependent_MTases_sf"/>
</dbReference>
<feature type="compositionally biased region" description="Low complexity" evidence="2">
    <location>
        <begin position="681"/>
        <end position="707"/>
    </location>
</feature>
<feature type="domain" description="Helicase ATP-binding" evidence="3">
    <location>
        <begin position="181"/>
        <end position="380"/>
    </location>
</feature>
<dbReference type="Gene3D" id="3.40.50.150">
    <property type="entry name" value="Vaccinia Virus protein VP39"/>
    <property type="match status" value="1"/>
</dbReference>
<dbReference type="PROSITE" id="PS00092">
    <property type="entry name" value="N6_MTASE"/>
    <property type="match status" value="1"/>
</dbReference>
<dbReference type="Gene3D" id="3.40.50.300">
    <property type="entry name" value="P-loop containing nucleotide triphosphate hydrolases"/>
    <property type="match status" value="2"/>
</dbReference>
<dbReference type="CDD" id="cd18785">
    <property type="entry name" value="SF2_C"/>
    <property type="match status" value="1"/>
</dbReference>
<evidence type="ECO:0000259" key="3">
    <source>
        <dbReference type="PROSITE" id="PS51192"/>
    </source>
</evidence>
<evidence type="ECO:0000313" key="4">
    <source>
        <dbReference type="EMBL" id="KPG36772.1"/>
    </source>
</evidence>
<dbReference type="Pfam" id="PF00271">
    <property type="entry name" value="Helicase_C"/>
    <property type="match status" value="1"/>
</dbReference>
<dbReference type="PROSITE" id="PS51192">
    <property type="entry name" value="HELICASE_ATP_BIND_1"/>
    <property type="match status" value="1"/>
</dbReference>
<gene>
    <name evidence="4" type="ORF">AN912_04070</name>
</gene>
<protein>
    <submittedName>
        <fullName evidence="4">Damage-inducible protein</fullName>
    </submittedName>
</protein>
<feature type="region of interest" description="Disordered" evidence="2">
    <location>
        <begin position="655"/>
        <end position="710"/>
    </location>
</feature>
<dbReference type="Pfam" id="PF02384">
    <property type="entry name" value="N6_Mtase"/>
    <property type="match status" value="1"/>
</dbReference>
<dbReference type="SMART" id="SM00487">
    <property type="entry name" value="DEXDc"/>
    <property type="match status" value="1"/>
</dbReference>
<keyword evidence="5" id="KW-1185">Reference proteome</keyword>
<organism evidence="4 5">
    <name type="scientific">Mycobacteroides immunogenum</name>
    <dbReference type="NCBI Taxonomy" id="83262"/>
    <lineage>
        <taxon>Bacteria</taxon>
        <taxon>Bacillati</taxon>
        <taxon>Actinomycetota</taxon>
        <taxon>Actinomycetes</taxon>
        <taxon>Mycobacteriales</taxon>
        <taxon>Mycobacteriaceae</taxon>
        <taxon>Mycobacteroides</taxon>
    </lineage>
</organism>